<organism evidence="10 11">
    <name type="scientific">Anaeramoeba flamelloides</name>
    <dbReference type="NCBI Taxonomy" id="1746091"/>
    <lineage>
        <taxon>Eukaryota</taxon>
        <taxon>Metamonada</taxon>
        <taxon>Anaeramoebidae</taxon>
        <taxon>Anaeramoeba</taxon>
    </lineage>
</organism>
<dbReference type="InterPro" id="IPR011989">
    <property type="entry name" value="ARM-like"/>
</dbReference>
<keyword evidence="7" id="KW-0539">Nucleus</keyword>
<dbReference type="PANTHER" id="PTHR12596:SF2">
    <property type="entry name" value="EXPORTIN-7 ISOFORM X1"/>
    <property type="match status" value="1"/>
</dbReference>
<accession>A0ABQ8Z2J1</accession>
<dbReference type="InterPro" id="IPR044189">
    <property type="entry name" value="XPO4/7-like"/>
</dbReference>
<comment type="caution">
    <text evidence="10">The sequence shown here is derived from an EMBL/GenBank/DDBJ whole genome shotgun (WGS) entry which is preliminary data.</text>
</comment>
<gene>
    <name evidence="10" type="ORF">M0813_15351</name>
</gene>
<reference evidence="10" key="1">
    <citation type="submission" date="2022-08" db="EMBL/GenBank/DDBJ databases">
        <title>Novel sulfate-reducing endosymbionts in the free-living metamonad Anaeramoeba.</title>
        <authorList>
            <person name="Jerlstrom-Hultqvist J."/>
            <person name="Cepicka I."/>
            <person name="Gallot-Lavallee L."/>
            <person name="Salas-Leiva D."/>
            <person name="Curtis B.A."/>
            <person name="Zahonova K."/>
            <person name="Pipaliya S."/>
            <person name="Dacks J."/>
            <person name="Roger A.J."/>
        </authorList>
    </citation>
    <scope>NUCLEOTIDE SEQUENCE</scope>
    <source>
        <strain evidence="10">Schooner1</strain>
    </source>
</reference>
<keyword evidence="4" id="KW-0813">Transport</keyword>
<evidence type="ECO:0000256" key="2">
    <source>
        <dbReference type="ARBA" id="ARBA00004496"/>
    </source>
</evidence>
<evidence type="ECO:0000256" key="1">
    <source>
        <dbReference type="ARBA" id="ARBA00004123"/>
    </source>
</evidence>
<dbReference type="Proteomes" id="UP001150062">
    <property type="component" value="Unassembled WGS sequence"/>
</dbReference>
<dbReference type="Pfam" id="PF25795">
    <property type="entry name" value="TPR_XPO7"/>
    <property type="match status" value="1"/>
</dbReference>
<name>A0ABQ8Z2J1_9EUKA</name>
<sequence>MITLKTLETLTSDLFGNVLNNEREEIEKFLNKEIPTNLRFIEFFLQTLPLTDQDSLQFYLGKKLEYHLMNKVELNQEEQLKLMNFLLCYLKKQKKKKYFVIQKILQNISIIINTWWQNTFQLEITHIFNNHFFDEFDDLETQKLFYQCCNLVVEQFQIHTIETETLLEYKEKAISFSETFLLQVLQMSFNSLHQLLSQVITFDARLLELILDLQCKILSFDYNGDKLIKLADKNSSLVNFHLDNEIILVPKKWGSVLYNSNLIQLLFQLYDGSEMMGSKILKVLSFLASLDSNQFDLIIKNNDRNSVNNDDNNINKNNNNNHNIHKNEHEKITFYQIFIDELLNILNNNRVIEYDSNIHQFSRILYKLLLTTKLIDLYHLDNFLLFLEKIMILTIHTSENFELFNSEYYLLKFWSKVSDSIGTFTNKEDPKPIRMLLNKILNSFIFSIIGQFKEEEKDREQGQEQEQEQEQGQGQEKIKNQKEYEFNFGEDHRFLINLNSMISIIHSDYPLSIELLLELFAEIKKNYQKMIKNNSNDPEFKYLNIRLSIIIYLFSFSMGRKGMNYLNLNENVELDSKMINEIIIFIEWNESFFLQTNFSNYESIEISILKFLQKLNMHYLKSTNKSHSIIFENINKLTNLDDQSKFIFLILNKIINNLKSSNSSLQIIESSLQLFDDLATNYSTSQIILKIENIENLFENHHNFQFGFFQINDETSKCRSIFYKILTKLIFREENKMILTSRFLSFIAPFQTVATRIIKFLNSNTRVDQNYTLIIIGFIKDITGIVKACQDRLSFNLIFNWIYPDIIQIFTHILIHFLNLTPIIAKKCLKFWNELTNNAKNRIKFESSSPNGIYLFKEVLNSIYQYSLKLEQNFESVNNTNKLQLISLLQQILFRALSGNYINLGVFEIYKENILENTIKIILKLSLQINYSQLLNLPDLYHNFYSLISILFKLLIQHLIQLDSDSFNTILNYLLDGIALPEIEINNYCFLSLQNLLQFYKRYHLNKYCKNNKKLQWASDLHTHINYKNEFFFLNLLNSLFHLLVFNHKFDDSQIFDLFFSLINTFPSNFVQIKDLLLKKLPTQDHQQISNLFELFFNRIENFNNSSDVNKFKIHLYSFRKEIRKFDLNIK</sequence>
<evidence type="ECO:0000256" key="6">
    <source>
        <dbReference type="ARBA" id="ARBA00022927"/>
    </source>
</evidence>
<feature type="region of interest" description="Disordered" evidence="8">
    <location>
        <begin position="457"/>
        <end position="477"/>
    </location>
</feature>
<evidence type="ECO:0000256" key="4">
    <source>
        <dbReference type="ARBA" id="ARBA00022448"/>
    </source>
</evidence>
<dbReference type="InterPro" id="IPR057947">
    <property type="entry name" value="TPR_XPO7/RBP17"/>
</dbReference>
<keyword evidence="11" id="KW-1185">Reference proteome</keyword>
<dbReference type="Gene3D" id="1.25.10.10">
    <property type="entry name" value="Leucine-rich Repeat Variant"/>
    <property type="match status" value="1"/>
</dbReference>
<evidence type="ECO:0000259" key="9">
    <source>
        <dbReference type="Pfam" id="PF25795"/>
    </source>
</evidence>
<proteinExistence type="inferred from homology"/>
<protein>
    <submittedName>
        <fullName evidence="10">Exportin 7</fullName>
    </submittedName>
</protein>
<evidence type="ECO:0000256" key="8">
    <source>
        <dbReference type="SAM" id="MobiDB-lite"/>
    </source>
</evidence>
<evidence type="ECO:0000256" key="5">
    <source>
        <dbReference type="ARBA" id="ARBA00022490"/>
    </source>
</evidence>
<comment type="subcellular location">
    <subcellularLocation>
        <location evidence="2">Cytoplasm</location>
    </subcellularLocation>
    <subcellularLocation>
        <location evidence="1">Nucleus</location>
    </subcellularLocation>
</comment>
<evidence type="ECO:0000256" key="3">
    <source>
        <dbReference type="ARBA" id="ARBA00009466"/>
    </source>
</evidence>
<evidence type="ECO:0000313" key="10">
    <source>
        <dbReference type="EMBL" id="KAJ6251107.1"/>
    </source>
</evidence>
<evidence type="ECO:0000256" key="7">
    <source>
        <dbReference type="ARBA" id="ARBA00023242"/>
    </source>
</evidence>
<dbReference type="PANTHER" id="PTHR12596">
    <property type="entry name" value="EXPORTIN 4,7-RELATED"/>
    <property type="match status" value="1"/>
</dbReference>
<evidence type="ECO:0000313" key="11">
    <source>
        <dbReference type="Proteomes" id="UP001150062"/>
    </source>
</evidence>
<comment type="similarity">
    <text evidence="3">Belongs to the exportin family.</text>
</comment>
<keyword evidence="6" id="KW-0653">Protein transport</keyword>
<feature type="domain" description="Exportin-7/Ran-binding protein 17 TPR repeats" evidence="9">
    <location>
        <begin position="490"/>
        <end position="715"/>
    </location>
</feature>
<dbReference type="EMBL" id="JAOAOG010000072">
    <property type="protein sequence ID" value="KAJ6251107.1"/>
    <property type="molecule type" value="Genomic_DNA"/>
</dbReference>
<keyword evidence="5" id="KW-0963">Cytoplasm</keyword>